<keyword evidence="16 22" id="KW-0472">Membrane</keyword>
<accession>A0AAD8KAN0</accession>
<keyword evidence="8" id="KW-0808">Transferase</keyword>
<dbReference type="EC" id="2.7.11.1" evidence="4"/>
<evidence type="ECO:0000256" key="20">
    <source>
        <dbReference type="ARBA" id="ARBA00048679"/>
    </source>
</evidence>
<evidence type="ECO:0000256" key="18">
    <source>
        <dbReference type="ARBA" id="ARBA00023180"/>
    </source>
</evidence>
<dbReference type="SUPFAM" id="SSF56112">
    <property type="entry name" value="Protein kinase-like (PK-like)"/>
    <property type="match status" value="1"/>
</dbReference>
<reference evidence="24" key="1">
    <citation type="journal article" date="2023" name="bioRxiv">
        <title>Improved chromosome-level genome assembly for marigold (Tagetes erecta).</title>
        <authorList>
            <person name="Jiang F."/>
            <person name="Yuan L."/>
            <person name="Wang S."/>
            <person name="Wang H."/>
            <person name="Xu D."/>
            <person name="Wang A."/>
            <person name="Fan W."/>
        </authorList>
    </citation>
    <scope>NUCLEOTIDE SEQUENCE</scope>
    <source>
        <strain evidence="24">WSJ</strain>
        <tissue evidence="24">Leaf</tissue>
    </source>
</reference>
<feature type="transmembrane region" description="Helical" evidence="22">
    <location>
        <begin position="607"/>
        <end position="629"/>
    </location>
</feature>
<dbReference type="Gene3D" id="3.80.10.10">
    <property type="entry name" value="Ribonuclease Inhibitor"/>
    <property type="match status" value="2"/>
</dbReference>
<evidence type="ECO:0000256" key="13">
    <source>
        <dbReference type="ARBA" id="ARBA00022777"/>
    </source>
</evidence>
<evidence type="ECO:0000256" key="11">
    <source>
        <dbReference type="ARBA" id="ARBA00022737"/>
    </source>
</evidence>
<evidence type="ECO:0000256" key="8">
    <source>
        <dbReference type="ARBA" id="ARBA00022679"/>
    </source>
</evidence>
<dbReference type="Gene3D" id="1.10.510.10">
    <property type="entry name" value="Transferase(Phosphotransferase) domain 1"/>
    <property type="match status" value="1"/>
</dbReference>
<dbReference type="SUPFAM" id="SSF52058">
    <property type="entry name" value="L domain-like"/>
    <property type="match status" value="1"/>
</dbReference>
<evidence type="ECO:0000256" key="16">
    <source>
        <dbReference type="ARBA" id="ARBA00023136"/>
    </source>
</evidence>
<dbReference type="Pfam" id="PF00560">
    <property type="entry name" value="LRR_1"/>
    <property type="match status" value="4"/>
</dbReference>
<evidence type="ECO:0000256" key="12">
    <source>
        <dbReference type="ARBA" id="ARBA00022741"/>
    </source>
</evidence>
<keyword evidence="13" id="KW-0418">Kinase</keyword>
<dbReference type="PANTHER" id="PTHR48006">
    <property type="entry name" value="LEUCINE-RICH REPEAT-CONTAINING PROTEIN DDB_G0281931-RELATED"/>
    <property type="match status" value="1"/>
</dbReference>
<evidence type="ECO:0000256" key="10">
    <source>
        <dbReference type="ARBA" id="ARBA00022729"/>
    </source>
</evidence>
<evidence type="ECO:0000256" key="22">
    <source>
        <dbReference type="SAM" id="Phobius"/>
    </source>
</evidence>
<evidence type="ECO:0000313" key="25">
    <source>
        <dbReference type="Proteomes" id="UP001229421"/>
    </source>
</evidence>
<dbReference type="InterPro" id="IPR008271">
    <property type="entry name" value="Ser/Thr_kinase_AS"/>
</dbReference>
<evidence type="ECO:0000256" key="14">
    <source>
        <dbReference type="ARBA" id="ARBA00022840"/>
    </source>
</evidence>
<sequence length="991" mass="110687">MDNAVTSAIVLATSFMRHFANPPRPIYQRESVEKDRAAANERFMKDYFDPVEPRYNYEASFRRRLRMSSSFAFTRSAPKLDTNELKTLKVIWEKMGLGAEWDFDNDPCSGEGKWSSFLCDCNFETCSVTNIDLEKENISGDIPLEFANLPHLEYLDLSNNYLKGSVPSEWATMRLISLSLGGNWLSGPFPMALTRIIKLEELLMEGNQFYGPIPKEIAYLRNLKSLALSSNYFTGPLPVTLAKLTNLTEMAISGNNFTGRIPNFISRWTKLKKLYIQGCSFKGPIPNGISGLTQLTHLIISDLIGGASTFPRLQNMARLSHLVLRNCFIHGSIPDYIGKYMINLEALDISNNHFTWDASGPSNCNQGSINVVESYSSSSKNIQKNIHPCLQKDFPCTKPLAQQKSSLYINCGGRDVLINNTFNYKADRAIHVAFFWEDGEWASSNTGNFVDAFDDSYILSNTSQLHNIPTSYTKLYTTARATPISTTYYGLCLMKGSYNVTLHFAEIAFTDDDKLFNSFGKRVFNVYVQGELKIKDFDIAKEAGGTGKAVIKRYMIEVTTGTIKIQLYWAGKGTTNIPVEGSYGPIISAISVEPNFKPQRFHGKNKVGLILGTVGGGVIFVFLIIVLLWRKGYTMRERITDRGTVELPIQASLRLFTKQEIIAATNNLNPSNKLGDGGFGDVYKGILSDETIVAIKLLSPKSKQGIVQFLTEIEVIARVNHPRIVRLYGSCFERNQLCLVYEYMENNCLSHALLAGNALKEKLTWSVRLKICNHIAQALVFLHESDPPIIHRDIKTSNVLLDGNLIAKLSDFGLAKLHLKTHTSTSIVGSKGYMAPEAAGRGEYSLETDVFSLGMVMLEIISGKKPGYKPSADIFCLLHWACNLKERNKLLELVDPDLGSKYSKTEALKVINLALLCTEASPNFRPKMRNIINILDGNCTQDNLLNNNDQLHVSVTTRQHFWENVGDDGLGASRDESCTDYSFPSTSGVRD</sequence>
<evidence type="ECO:0000256" key="1">
    <source>
        <dbReference type="ARBA" id="ARBA00004251"/>
    </source>
</evidence>
<evidence type="ECO:0000256" key="15">
    <source>
        <dbReference type="ARBA" id="ARBA00022989"/>
    </source>
</evidence>
<keyword evidence="17" id="KW-0675">Receptor</keyword>
<dbReference type="FunFam" id="3.30.200.20:FF:000162">
    <property type="entry name" value="Adenine nucleotide alpha hydrolase-like domain kinase"/>
    <property type="match status" value="1"/>
</dbReference>
<keyword evidence="14 21" id="KW-0067">ATP-binding</keyword>
<protein>
    <recommendedName>
        <fullName evidence="4">non-specific serine/threonine protein kinase</fullName>
        <ecNumber evidence="4">2.7.11.1</ecNumber>
    </recommendedName>
</protein>
<dbReference type="GO" id="GO:0005886">
    <property type="term" value="C:plasma membrane"/>
    <property type="evidence" value="ECO:0007669"/>
    <property type="project" value="UniProtKB-SubCell"/>
</dbReference>
<proteinExistence type="inferred from homology"/>
<feature type="domain" description="Protein kinase" evidence="23">
    <location>
        <begin position="668"/>
        <end position="945"/>
    </location>
</feature>
<comment type="subcellular location">
    <subcellularLocation>
        <location evidence="1">Cell membrane</location>
        <topology evidence="1">Single-pass type I membrane protein</topology>
    </subcellularLocation>
</comment>
<evidence type="ECO:0000256" key="7">
    <source>
        <dbReference type="ARBA" id="ARBA00022614"/>
    </source>
</evidence>
<evidence type="ECO:0000256" key="3">
    <source>
        <dbReference type="ARBA" id="ARBA00010217"/>
    </source>
</evidence>
<dbReference type="Pfam" id="PF11721">
    <property type="entry name" value="Malectin"/>
    <property type="match status" value="1"/>
</dbReference>
<dbReference type="CDD" id="cd14066">
    <property type="entry name" value="STKc_IRAK"/>
    <property type="match status" value="1"/>
</dbReference>
<keyword evidence="15 22" id="KW-1133">Transmembrane helix</keyword>
<dbReference type="GO" id="GO:0005524">
    <property type="term" value="F:ATP binding"/>
    <property type="evidence" value="ECO:0007669"/>
    <property type="project" value="UniProtKB-UniRule"/>
</dbReference>
<evidence type="ECO:0000256" key="19">
    <source>
        <dbReference type="ARBA" id="ARBA00047899"/>
    </source>
</evidence>
<dbReference type="InterPro" id="IPR051824">
    <property type="entry name" value="LRR_Rcpt-Like_S/T_Kinase"/>
</dbReference>
<comment type="catalytic activity">
    <reaction evidence="19">
        <text>L-threonyl-[protein] + ATP = O-phospho-L-threonyl-[protein] + ADP + H(+)</text>
        <dbReference type="Rhea" id="RHEA:46608"/>
        <dbReference type="Rhea" id="RHEA-COMP:11060"/>
        <dbReference type="Rhea" id="RHEA-COMP:11605"/>
        <dbReference type="ChEBI" id="CHEBI:15378"/>
        <dbReference type="ChEBI" id="CHEBI:30013"/>
        <dbReference type="ChEBI" id="CHEBI:30616"/>
        <dbReference type="ChEBI" id="CHEBI:61977"/>
        <dbReference type="ChEBI" id="CHEBI:456216"/>
        <dbReference type="EC" id="2.7.11.1"/>
    </reaction>
</comment>
<keyword evidence="11" id="KW-0677">Repeat</keyword>
<evidence type="ECO:0000256" key="4">
    <source>
        <dbReference type="ARBA" id="ARBA00012513"/>
    </source>
</evidence>
<dbReference type="InterPro" id="IPR017441">
    <property type="entry name" value="Protein_kinase_ATP_BS"/>
</dbReference>
<keyword evidence="9 22" id="KW-0812">Transmembrane</keyword>
<dbReference type="EMBL" id="JAUHHV010000007">
    <property type="protein sequence ID" value="KAK1417147.1"/>
    <property type="molecule type" value="Genomic_DNA"/>
</dbReference>
<name>A0AAD8KAN0_TARER</name>
<dbReference type="InterPro" id="IPR032675">
    <property type="entry name" value="LRR_dom_sf"/>
</dbReference>
<keyword evidence="18" id="KW-0325">Glycoprotein</keyword>
<dbReference type="InterPro" id="IPR001611">
    <property type="entry name" value="Leu-rich_rpt"/>
</dbReference>
<evidence type="ECO:0000259" key="23">
    <source>
        <dbReference type="PROSITE" id="PS50011"/>
    </source>
</evidence>
<dbReference type="Gene3D" id="3.30.200.20">
    <property type="entry name" value="Phosphorylase Kinase, domain 1"/>
    <property type="match status" value="1"/>
</dbReference>
<evidence type="ECO:0000256" key="9">
    <source>
        <dbReference type="ARBA" id="ARBA00022692"/>
    </source>
</evidence>
<dbReference type="FunFam" id="1.10.510.10:FF:000240">
    <property type="entry name" value="Lectin-domain containing receptor kinase A4.3"/>
    <property type="match status" value="1"/>
</dbReference>
<gene>
    <name evidence="24" type="ORF">QVD17_26269</name>
</gene>
<keyword evidence="5" id="KW-1003">Cell membrane</keyword>
<feature type="binding site" evidence="21">
    <location>
        <position position="696"/>
    </location>
    <ligand>
        <name>ATP</name>
        <dbReference type="ChEBI" id="CHEBI:30616"/>
    </ligand>
</feature>
<dbReference type="FunFam" id="3.80.10.10:FF:000383">
    <property type="entry name" value="Leucine-rich repeat receptor protein kinase EMS1"/>
    <property type="match status" value="1"/>
</dbReference>
<keyword evidence="10" id="KW-0732">Signal</keyword>
<dbReference type="GO" id="GO:0002229">
    <property type="term" value="P:defense response to oomycetes"/>
    <property type="evidence" value="ECO:0007669"/>
    <property type="project" value="UniProtKB-ARBA"/>
</dbReference>
<comment type="caution">
    <text evidence="24">The sequence shown here is derived from an EMBL/GenBank/DDBJ whole genome shotgun (WGS) entry which is preliminary data.</text>
</comment>
<comment type="similarity">
    <text evidence="3">In the C-terminal section; belongs to the protein kinase superfamily. Ser/Thr protein kinase family.</text>
</comment>
<comment type="catalytic activity">
    <reaction evidence="20">
        <text>L-seryl-[protein] + ATP = O-phospho-L-seryl-[protein] + ADP + H(+)</text>
        <dbReference type="Rhea" id="RHEA:17989"/>
        <dbReference type="Rhea" id="RHEA-COMP:9863"/>
        <dbReference type="Rhea" id="RHEA-COMP:11604"/>
        <dbReference type="ChEBI" id="CHEBI:15378"/>
        <dbReference type="ChEBI" id="CHEBI:29999"/>
        <dbReference type="ChEBI" id="CHEBI:30616"/>
        <dbReference type="ChEBI" id="CHEBI:83421"/>
        <dbReference type="ChEBI" id="CHEBI:456216"/>
        <dbReference type="EC" id="2.7.11.1"/>
    </reaction>
</comment>
<evidence type="ECO:0000256" key="21">
    <source>
        <dbReference type="PROSITE-ProRule" id="PRU10141"/>
    </source>
</evidence>
<dbReference type="Gene3D" id="2.60.120.430">
    <property type="entry name" value="Galactose-binding lectin"/>
    <property type="match status" value="1"/>
</dbReference>
<organism evidence="24 25">
    <name type="scientific">Tagetes erecta</name>
    <name type="common">African marigold</name>
    <dbReference type="NCBI Taxonomy" id="13708"/>
    <lineage>
        <taxon>Eukaryota</taxon>
        <taxon>Viridiplantae</taxon>
        <taxon>Streptophyta</taxon>
        <taxon>Embryophyta</taxon>
        <taxon>Tracheophyta</taxon>
        <taxon>Spermatophyta</taxon>
        <taxon>Magnoliopsida</taxon>
        <taxon>eudicotyledons</taxon>
        <taxon>Gunneridae</taxon>
        <taxon>Pentapetalae</taxon>
        <taxon>asterids</taxon>
        <taxon>campanulids</taxon>
        <taxon>Asterales</taxon>
        <taxon>Asteraceae</taxon>
        <taxon>Asteroideae</taxon>
        <taxon>Heliantheae alliance</taxon>
        <taxon>Tageteae</taxon>
        <taxon>Tagetes</taxon>
    </lineage>
</organism>
<dbReference type="Proteomes" id="UP001229421">
    <property type="component" value="Unassembled WGS sequence"/>
</dbReference>
<dbReference type="GO" id="GO:0004674">
    <property type="term" value="F:protein serine/threonine kinase activity"/>
    <property type="evidence" value="ECO:0007669"/>
    <property type="project" value="UniProtKB-EC"/>
</dbReference>
<evidence type="ECO:0000256" key="17">
    <source>
        <dbReference type="ARBA" id="ARBA00023170"/>
    </source>
</evidence>
<keyword evidence="7" id="KW-0433">Leucine-rich repeat</keyword>
<keyword evidence="6" id="KW-0597">Phosphoprotein</keyword>
<evidence type="ECO:0000256" key="6">
    <source>
        <dbReference type="ARBA" id="ARBA00022553"/>
    </source>
</evidence>
<evidence type="ECO:0000256" key="2">
    <source>
        <dbReference type="ARBA" id="ARBA00008536"/>
    </source>
</evidence>
<dbReference type="SMART" id="SM00220">
    <property type="entry name" value="S_TKc"/>
    <property type="match status" value="1"/>
</dbReference>
<dbReference type="AlphaFoldDB" id="A0AAD8KAN0"/>
<evidence type="ECO:0000313" key="24">
    <source>
        <dbReference type="EMBL" id="KAK1417147.1"/>
    </source>
</evidence>
<dbReference type="InterPro" id="IPR011009">
    <property type="entry name" value="Kinase-like_dom_sf"/>
</dbReference>
<evidence type="ECO:0000256" key="5">
    <source>
        <dbReference type="ARBA" id="ARBA00022475"/>
    </source>
</evidence>
<dbReference type="PANTHER" id="PTHR48006:SF68">
    <property type="entry name" value="PROTEIN KINASE DOMAIN-CONTAINING PROTEIN"/>
    <property type="match status" value="1"/>
</dbReference>
<dbReference type="PROSITE" id="PS00108">
    <property type="entry name" value="PROTEIN_KINASE_ST"/>
    <property type="match status" value="1"/>
</dbReference>
<dbReference type="Pfam" id="PF00069">
    <property type="entry name" value="Pkinase"/>
    <property type="match status" value="1"/>
</dbReference>
<dbReference type="InterPro" id="IPR000719">
    <property type="entry name" value="Prot_kinase_dom"/>
</dbReference>
<dbReference type="InterPro" id="IPR021720">
    <property type="entry name" value="Malectin_dom"/>
</dbReference>
<dbReference type="PROSITE" id="PS00107">
    <property type="entry name" value="PROTEIN_KINASE_ATP"/>
    <property type="match status" value="1"/>
</dbReference>
<dbReference type="FunFam" id="2.60.120.430:FF:000004">
    <property type="entry name" value="Putative leucine-rich repeat receptor-like serine/threonine-protein kinase"/>
    <property type="match status" value="1"/>
</dbReference>
<keyword evidence="25" id="KW-1185">Reference proteome</keyword>
<comment type="similarity">
    <text evidence="2">In the N-terminal section; belongs to the leguminous lectin family.</text>
</comment>
<dbReference type="PROSITE" id="PS50011">
    <property type="entry name" value="PROTEIN_KINASE_DOM"/>
    <property type="match status" value="1"/>
</dbReference>
<keyword evidence="12 21" id="KW-0547">Nucleotide-binding</keyword>